<name>A0ABV9W344_9ACTN</name>
<dbReference type="Proteomes" id="UP001595912">
    <property type="component" value="Unassembled WGS sequence"/>
</dbReference>
<comment type="caution">
    <text evidence="3">The sequence shown here is derived from an EMBL/GenBank/DDBJ whole genome shotgun (WGS) entry which is preliminary data.</text>
</comment>
<gene>
    <name evidence="3" type="ORF">ACFPIJ_27925</name>
</gene>
<keyword evidence="2" id="KW-0472">Membrane</keyword>
<keyword evidence="2" id="KW-0812">Transmembrane</keyword>
<evidence type="ECO:0000313" key="3">
    <source>
        <dbReference type="EMBL" id="MFC5001652.1"/>
    </source>
</evidence>
<dbReference type="EMBL" id="JBHSIU010000037">
    <property type="protein sequence ID" value="MFC5001652.1"/>
    <property type="molecule type" value="Genomic_DNA"/>
</dbReference>
<proteinExistence type="predicted"/>
<feature type="transmembrane region" description="Helical" evidence="2">
    <location>
        <begin position="41"/>
        <end position="63"/>
    </location>
</feature>
<organism evidence="3 4">
    <name type="scientific">Dactylosporangium cerinum</name>
    <dbReference type="NCBI Taxonomy" id="1434730"/>
    <lineage>
        <taxon>Bacteria</taxon>
        <taxon>Bacillati</taxon>
        <taxon>Actinomycetota</taxon>
        <taxon>Actinomycetes</taxon>
        <taxon>Micromonosporales</taxon>
        <taxon>Micromonosporaceae</taxon>
        <taxon>Dactylosporangium</taxon>
    </lineage>
</organism>
<evidence type="ECO:0000313" key="4">
    <source>
        <dbReference type="Proteomes" id="UP001595912"/>
    </source>
</evidence>
<keyword evidence="2" id="KW-1133">Transmembrane helix</keyword>
<feature type="region of interest" description="Disordered" evidence="1">
    <location>
        <begin position="1"/>
        <end position="32"/>
    </location>
</feature>
<evidence type="ECO:0000256" key="2">
    <source>
        <dbReference type="SAM" id="Phobius"/>
    </source>
</evidence>
<keyword evidence="4" id="KW-1185">Reference proteome</keyword>
<dbReference type="RefSeq" id="WP_380118941.1">
    <property type="nucleotide sequence ID" value="NZ_JBHSIU010000037.1"/>
</dbReference>
<feature type="region of interest" description="Disordered" evidence="1">
    <location>
        <begin position="65"/>
        <end position="125"/>
    </location>
</feature>
<protein>
    <submittedName>
        <fullName evidence="3">Uncharacterized protein</fullName>
    </submittedName>
</protein>
<sequence>MNEDDFRVSLRDALDSSTPPPPMSPAAAVTTGRRAVRRRNVVAGGAAVAVTAVVVAVAVGVAGGGSGSAAPHQVGAPPSVAGTAGTAASAGATAGLTPPAPGDTKEVFPTGADGQPQQDRTARAGHKFDQGEQLMKDLLAIVPAGYTALDNPGTDQLVPSRMSQAQFENKVGGKDAWSYLATTQIGKNGGVGQLLVTVYEPGLIGASGDMCAVAGAFWTAPATCKLVTTTAGVTVGVATGTSDGYDQWAAYRHADGTVVFLAQDKADERPGGGDKALAALPLPEDRLAALVTDERFHVKAS</sequence>
<reference evidence="4" key="1">
    <citation type="journal article" date="2019" name="Int. J. Syst. Evol. Microbiol.">
        <title>The Global Catalogue of Microorganisms (GCM) 10K type strain sequencing project: providing services to taxonomists for standard genome sequencing and annotation.</title>
        <authorList>
            <consortium name="The Broad Institute Genomics Platform"/>
            <consortium name="The Broad Institute Genome Sequencing Center for Infectious Disease"/>
            <person name="Wu L."/>
            <person name="Ma J."/>
        </authorList>
    </citation>
    <scope>NUCLEOTIDE SEQUENCE [LARGE SCALE GENOMIC DNA]</scope>
    <source>
        <strain evidence="4">CGMCC 4.7152</strain>
    </source>
</reference>
<accession>A0ABV9W344</accession>
<feature type="compositionally biased region" description="Basic and acidic residues" evidence="1">
    <location>
        <begin position="1"/>
        <end position="14"/>
    </location>
</feature>
<feature type="compositionally biased region" description="Low complexity" evidence="1">
    <location>
        <begin position="68"/>
        <end position="97"/>
    </location>
</feature>
<evidence type="ECO:0000256" key="1">
    <source>
        <dbReference type="SAM" id="MobiDB-lite"/>
    </source>
</evidence>